<accession>A0A8S5UY74</accession>
<evidence type="ECO:0000313" key="1">
    <source>
        <dbReference type="EMBL" id="DAF99395.1"/>
    </source>
</evidence>
<organism evidence="1">
    <name type="scientific">Siphoviridae sp. ctjKY6</name>
    <dbReference type="NCBI Taxonomy" id="2825631"/>
    <lineage>
        <taxon>Viruses</taxon>
        <taxon>Duplodnaviria</taxon>
        <taxon>Heunggongvirae</taxon>
        <taxon>Uroviricota</taxon>
        <taxon>Caudoviricetes</taxon>
    </lineage>
</organism>
<dbReference type="EMBL" id="BK016165">
    <property type="protein sequence ID" value="DAF99395.1"/>
    <property type="molecule type" value="Genomic_DNA"/>
</dbReference>
<sequence>MTKTDITLTSEAFELLDPFVRAGWTLDCAVFMFDGVGLFFDNGAAAAFKNSEYRISEYCEYSDPAPLGSMRRVQRPDGTDAWRLFDVEGRKVVTIELAQPTDPLPVYVAALKEALVGSRVQSVSATDGGLCLHLDDDYDAVTNGALRVRIHPERVPFTVGDVFVNRGGADLVLCVCAQASEEDNNANKPVVAFKIDRDILDRKELSFNVI</sequence>
<protein>
    <submittedName>
        <fullName evidence="1">Uncharacterized protein</fullName>
    </submittedName>
</protein>
<name>A0A8S5UY74_9CAUD</name>
<reference evidence="1" key="1">
    <citation type="journal article" date="2021" name="Proc. Natl. Acad. Sci. U.S.A.">
        <title>A Catalog of Tens of Thousands of Viruses from Human Metagenomes Reveals Hidden Associations with Chronic Diseases.</title>
        <authorList>
            <person name="Tisza M.J."/>
            <person name="Buck C.B."/>
        </authorList>
    </citation>
    <scope>NUCLEOTIDE SEQUENCE</scope>
    <source>
        <strain evidence="1">CtjKY6</strain>
    </source>
</reference>
<proteinExistence type="predicted"/>